<dbReference type="GO" id="GO:0004337">
    <property type="term" value="F:(2E,6E)-farnesyl diphosphate synthase activity"/>
    <property type="evidence" value="ECO:0007669"/>
    <property type="project" value="UniProtKB-EC"/>
</dbReference>
<sequence length="298" mass="33518">MELGNELNEYKDIIESELDKTLPNEGMLQEKVFKAMRYSIFAGGKRLRPILTLKACKLISGDYKKALPFALALEMIHTYSLIHDDLPAMDDDDYRRGKLTNHKVYGEDIAILAGDALLNYAYETMIDAIKNNKNYRNEYINAFIEIAKAAGVFGMIGGQVVDVLSEGKDIGEETLKFIHKNKTSALIEASIVAGAIIGGATEQEINKLRQYGKAIGLGYQIRDDILDEIGDINKLGKDIGSDEENNKVTYVAMYGLEKSIEETKRLSEIAKNALKLFEHKETVDFFKRLCNYLVEREV</sequence>
<evidence type="ECO:0000256" key="7">
    <source>
        <dbReference type="ARBA" id="ARBA00022842"/>
    </source>
</evidence>
<name>R1CHF5_9FIRM</name>
<keyword evidence="6" id="KW-0479">Metal-binding</keyword>
<dbReference type="SFLD" id="SFLDS00005">
    <property type="entry name" value="Isoprenoid_Synthase_Type_I"/>
    <property type="match status" value="1"/>
</dbReference>
<dbReference type="SFLD" id="SFLDG01017">
    <property type="entry name" value="Polyprenyl_Transferase_Like"/>
    <property type="match status" value="1"/>
</dbReference>
<dbReference type="EMBL" id="ARZA01000033">
    <property type="protein sequence ID" value="EOD01725.1"/>
    <property type="molecule type" value="Genomic_DNA"/>
</dbReference>
<evidence type="ECO:0000313" key="14">
    <source>
        <dbReference type="Proteomes" id="UP000013378"/>
    </source>
</evidence>
<keyword evidence="5 12" id="KW-0808">Transferase</keyword>
<comment type="catalytic activity">
    <reaction evidence="11">
        <text>isopentenyl diphosphate + (2E)-geranyl diphosphate = (2E,6E)-farnesyl diphosphate + diphosphate</text>
        <dbReference type="Rhea" id="RHEA:19361"/>
        <dbReference type="ChEBI" id="CHEBI:33019"/>
        <dbReference type="ChEBI" id="CHEBI:58057"/>
        <dbReference type="ChEBI" id="CHEBI:128769"/>
        <dbReference type="ChEBI" id="CHEBI:175763"/>
        <dbReference type="EC" id="2.5.1.10"/>
    </reaction>
</comment>
<keyword evidence="8" id="KW-0414">Isoprene biosynthesis</keyword>
<evidence type="ECO:0000256" key="5">
    <source>
        <dbReference type="ARBA" id="ARBA00022679"/>
    </source>
</evidence>
<dbReference type="GO" id="GO:0046872">
    <property type="term" value="F:metal ion binding"/>
    <property type="evidence" value="ECO:0007669"/>
    <property type="project" value="UniProtKB-KW"/>
</dbReference>
<dbReference type="PANTHER" id="PTHR43281">
    <property type="entry name" value="FARNESYL DIPHOSPHATE SYNTHASE"/>
    <property type="match status" value="1"/>
</dbReference>
<dbReference type="FunFam" id="1.10.600.10:FF:000001">
    <property type="entry name" value="Geranylgeranyl diphosphate synthase"/>
    <property type="match status" value="1"/>
</dbReference>
<dbReference type="PANTHER" id="PTHR43281:SF1">
    <property type="entry name" value="FARNESYL DIPHOSPHATE SYNTHASE"/>
    <property type="match status" value="1"/>
</dbReference>
<evidence type="ECO:0000256" key="2">
    <source>
        <dbReference type="ARBA" id="ARBA00006706"/>
    </source>
</evidence>
<evidence type="ECO:0000313" key="13">
    <source>
        <dbReference type="EMBL" id="EOD01725.1"/>
    </source>
</evidence>
<accession>R1CHF5</accession>
<dbReference type="NCBIfam" id="NF045485">
    <property type="entry name" value="FPPsyn"/>
    <property type="match status" value="1"/>
</dbReference>
<dbReference type="PATRIC" id="fig|1304284.3.peg.184"/>
<evidence type="ECO:0000256" key="3">
    <source>
        <dbReference type="ARBA" id="ARBA00012439"/>
    </source>
</evidence>
<dbReference type="OrthoDB" id="9805316at2"/>
<dbReference type="InterPro" id="IPR033749">
    <property type="entry name" value="Polyprenyl_synt_CS"/>
</dbReference>
<dbReference type="GO" id="GO:0005737">
    <property type="term" value="C:cytoplasm"/>
    <property type="evidence" value="ECO:0007669"/>
    <property type="project" value="UniProtKB-ARBA"/>
</dbReference>
<dbReference type="InterPro" id="IPR008949">
    <property type="entry name" value="Isoprenoid_synthase_dom_sf"/>
</dbReference>
<dbReference type="eggNOG" id="COG0142">
    <property type="taxonomic scope" value="Bacteria"/>
</dbReference>
<reference evidence="13 14" key="1">
    <citation type="journal article" date="2015" name="Geomicrobiol. J.">
        <title>Caldisalinibacter kiritimatiensis gen. nov., sp. nov., a moderately thermohalophilic thiosulfate-reducing bacterium from a hypersaline microbial mat.</title>
        <authorList>
            <person name="Ben Hania W."/>
            <person name="Joseph M."/>
            <person name="Fiebig A."/>
            <person name="Bunk B."/>
            <person name="Klenk H.-P."/>
            <person name="Fardeau M.-L."/>
            <person name="Spring S."/>
        </authorList>
    </citation>
    <scope>NUCLEOTIDE SEQUENCE [LARGE SCALE GENOMIC DNA]</scope>
    <source>
        <strain evidence="13 14">L21-TH-D2</strain>
    </source>
</reference>
<dbReference type="Proteomes" id="UP000013378">
    <property type="component" value="Unassembled WGS sequence"/>
</dbReference>
<dbReference type="SUPFAM" id="SSF48576">
    <property type="entry name" value="Terpenoid synthases"/>
    <property type="match status" value="1"/>
</dbReference>
<dbReference type="PROSITE" id="PS00444">
    <property type="entry name" value="POLYPRENYL_SYNTHASE_2"/>
    <property type="match status" value="1"/>
</dbReference>
<dbReference type="GO" id="GO:0016114">
    <property type="term" value="P:terpenoid biosynthetic process"/>
    <property type="evidence" value="ECO:0007669"/>
    <property type="project" value="UniProtKB-ARBA"/>
</dbReference>
<evidence type="ECO:0000256" key="12">
    <source>
        <dbReference type="RuleBase" id="RU004466"/>
    </source>
</evidence>
<keyword evidence="7" id="KW-0460">Magnesium</keyword>
<evidence type="ECO:0000256" key="1">
    <source>
        <dbReference type="ARBA" id="ARBA00001946"/>
    </source>
</evidence>
<dbReference type="Gene3D" id="1.10.600.10">
    <property type="entry name" value="Farnesyl Diphosphate Synthase"/>
    <property type="match status" value="1"/>
</dbReference>
<gene>
    <name evidence="13" type="ORF">L21TH_0190</name>
</gene>
<comment type="cofactor">
    <cofactor evidence="1">
        <name>Mg(2+)</name>
        <dbReference type="ChEBI" id="CHEBI:18420"/>
    </cofactor>
</comment>
<evidence type="ECO:0000256" key="10">
    <source>
        <dbReference type="ARBA" id="ARBA00032873"/>
    </source>
</evidence>
<dbReference type="InterPro" id="IPR000092">
    <property type="entry name" value="Polyprenyl_synt"/>
</dbReference>
<dbReference type="CDD" id="cd00685">
    <property type="entry name" value="Trans_IPPS_HT"/>
    <property type="match status" value="1"/>
</dbReference>
<dbReference type="EC" id="2.5.1.10" evidence="3"/>
<comment type="caution">
    <text evidence="13">The sequence shown here is derived from an EMBL/GenBank/DDBJ whole genome shotgun (WGS) entry which is preliminary data.</text>
</comment>
<dbReference type="InterPro" id="IPR053378">
    <property type="entry name" value="Prenyl_diphosphate_synthase"/>
</dbReference>
<evidence type="ECO:0000256" key="6">
    <source>
        <dbReference type="ARBA" id="ARBA00022723"/>
    </source>
</evidence>
<comment type="similarity">
    <text evidence="2 12">Belongs to the FPP/GGPP synthase family.</text>
</comment>
<organism evidence="13 14">
    <name type="scientific">Caldisalinibacter kiritimatiensis</name>
    <dbReference type="NCBI Taxonomy" id="1304284"/>
    <lineage>
        <taxon>Bacteria</taxon>
        <taxon>Bacillati</taxon>
        <taxon>Bacillota</taxon>
        <taxon>Tissierellia</taxon>
        <taxon>Tissierellales</taxon>
        <taxon>Thermohalobacteraceae</taxon>
        <taxon>Caldisalinibacter</taxon>
    </lineage>
</organism>
<dbReference type="PROSITE" id="PS00723">
    <property type="entry name" value="POLYPRENYL_SYNTHASE_1"/>
    <property type="match status" value="1"/>
</dbReference>
<evidence type="ECO:0000256" key="4">
    <source>
        <dbReference type="ARBA" id="ARBA00015100"/>
    </source>
</evidence>
<evidence type="ECO:0000256" key="8">
    <source>
        <dbReference type="ARBA" id="ARBA00023229"/>
    </source>
</evidence>
<keyword evidence="14" id="KW-1185">Reference proteome</keyword>
<proteinExistence type="inferred from homology"/>
<dbReference type="STRING" id="1304284.L21TH_0190"/>
<evidence type="ECO:0000256" key="9">
    <source>
        <dbReference type="ARBA" id="ARBA00032380"/>
    </source>
</evidence>
<dbReference type="Pfam" id="PF00348">
    <property type="entry name" value="polyprenyl_synt"/>
    <property type="match status" value="1"/>
</dbReference>
<dbReference type="AlphaFoldDB" id="R1CHF5"/>
<dbReference type="RefSeq" id="WP_006306742.1">
    <property type="nucleotide sequence ID" value="NZ_ARZA01000033.1"/>
</dbReference>
<evidence type="ECO:0000256" key="11">
    <source>
        <dbReference type="ARBA" id="ARBA00049399"/>
    </source>
</evidence>
<protein>
    <recommendedName>
        <fullName evidence="4">Farnesyl diphosphate synthase</fullName>
        <ecNumber evidence="3">2.5.1.10</ecNumber>
    </recommendedName>
    <alternativeName>
        <fullName evidence="10">(2E,6E)-farnesyl diphosphate synthase</fullName>
    </alternativeName>
    <alternativeName>
        <fullName evidence="9">Geranyltranstransferase</fullName>
    </alternativeName>
</protein>